<gene>
    <name evidence="3" type="ORF">ONZ51_g13263</name>
</gene>
<accession>A0AAD7X409</accession>
<evidence type="ECO:0000313" key="3">
    <source>
        <dbReference type="EMBL" id="KAJ8454034.1"/>
    </source>
</evidence>
<proteinExistence type="predicted"/>
<evidence type="ECO:0000313" key="4">
    <source>
        <dbReference type="Proteomes" id="UP001215151"/>
    </source>
</evidence>
<keyword evidence="4" id="KW-1185">Reference proteome</keyword>
<evidence type="ECO:0000259" key="2">
    <source>
        <dbReference type="Pfam" id="PF26608"/>
    </source>
</evidence>
<dbReference type="Pfam" id="PF26608">
    <property type="entry name" value="DUF8190"/>
    <property type="match status" value="1"/>
</dbReference>
<feature type="region of interest" description="Disordered" evidence="1">
    <location>
        <begin position="320"/>
        <end position="340"/>
    </location>
</feature>
<dbReference type="Proteomes" id="UP001215151">
    <property type="component" value="Unassembled WGS sequence"/>
</dbReference>
<dbReference type="AlphaFoldDB" id="A0AAD7X409"/>
<sequence length="340" mass="38042">MPGYRTTTTTTTTSSDDDDVDVFGSDPDPTFVAGGGRDIPEYRPAEEATADDQEYVVLGASAYSDECDMSVPHGAPVVEDVPATMFAEDAMSQDDITRTIDAIGLEDGANEKAYVEAKLCKLRLSKLEELYDNGDSVTAMKLLRQKNYLHIDSKYTVKPDHPNVVWFQEKMHLDYRQVVGRAGGIDVLLPNWDNAEARVDHVWTITIGWEKRHWHFRGDRRALGCDMAGRMLHIGRTSAQESVWLGLIPKEVYNNPPHVHDVRVSKQSTTMDPVLSRVMIAYLLHAMYKSDYSDIVLVNDYPDVSSDKAFMNTFDMSAGQHLSATPRDRPPPTPETRAST</sequence>
<dbReference type="InterPro" id="IPR058503">
    <property type="entry name" value="DUF8190"/>
</dbReference>
<organism evidence="3 4">
    <name type="scientific">Trametes cubensis</name>
    <dbReference type="NCBI Taxonomy" id="1111947"/>
    <lineage>
        <taxon>Eukaryota</taxon>
        <taxon>Fungi</taxon>
        <taxon>Dikarya</taxon>
        <taxon>Basidiomycota</taxon>
        <taxon>Agaricomycotina</taxon>
        <taxon>Agaricomycetes</taxon>
        <taxon>Polyporales</taxon>
        <taxon>Polyporaceae</taxon>
        <taxon>Trametes</taxon>
    </lineage>
</organism>
<dbReference type="EMBL" id="JAPEVG010001073">
    <property type="protein sequence ID" value="KAJ8454034.1"/>
    <property type="molecule type" value="Genomic_DNA"/>
</dbReference>
<feature type="compositionally biased region" description="Low complexity" evidence="1">
    <location>
        <begin position="1"/>
        <end position="14"/>
    </location>
</feature>
<feature type="domain" description="DUF8190" evidence="2">
    <location>
        <begin position="203"/>
        <end position="312"/>
    </location>
</feature>
<name>A0AAD7X409_9APHY</name>
<protein>
    <recommendedName>
        <fullName evidence="2">DUF8190 domain-containing protein</fullName>
    </recommendedName>
</protein>
<evidence type="ECO:0000256" key="1">
    <source>
        <dbReference type="SAM" id="MobiDB-lite"/>
    </source>
</evidence>
<feature type="region of interest" description="Disordered" evidence="1">
    <location>
        <begin position="1"/>
        <end position="41"/>
    </location>
</feature>
<reference evidence="3" key="1">
    <citation type="submission" date="2022-11" db="EMBL/GenBank/DDBJ databases">
        <title>Genome Sequence of Cubamyces cubensis.</title>
        <authorList>
            <person name="Buettner E."/>
        </authorList>
    </citation>
    <scope>NUCLEOTIDE SEQUENCE</scope>
    <source>
        <strain evidence="3">MPL-01</strain>
    </source>
</reference>
<comment type="caution">
    <text evidence="3">The sequence shown here is derived from an EMBL/GenBank/DDBJ whole genome shotgun (WGS) entry which is preliminary data.</text>
</comment>